<dbReference type="AlphaFoldDB" id="A0A8S3GC26"/>
<dbReference type="EMBL" id="CAJOBH010262907">
    <property type="protein sequence ID" value="CAF5157628.1"/>
    <property type="molecule type" value="Genomic_DNA"/>
</dbReference>
<dbReference type="Proteomes" id="UP000681967">
    <property type="component" value="Unassembled WGS sequence"/>
</dbReference>
<organism evidence="2 3">
    <name type="scientific">Rotaria magnacalcarata</name>
    <dbReference type="NCBI Taxonomy" id="392030"/>
    <lineage>
        <taxon>Eukaryota</taxon>
        <taxon>Metazoa</taxon>
        <taxon>Spiralia</taxon>
        <taxon>Gnathifera</taxon>
        <taxon>Rotifera</taxon>
        <taxon>Eurotatoria</taxon>
        <taxon>Bdelloidea</taxon>
        <taxon>Philodinida</taxon>
        <taxon>Philodinidae</taxon>
        <taxon>Rotaria</taxon>
    </lineage>
</organism>
<evidence type="ECO:0000313" key="2">
    <source>
        <dbReference type="EMBL" id="CAF5157628.1"/>
    </source>
</evidence>
<gene>
    <name evidence="2" type="ORF">BYL167_LOCUS73776</name>
</gene>
<proteinExistence type="predicted"/>
<name>A0A8S3GC26_9BILA</name>
<accession>A0A8S3GC26</accession>
<evidence type="ECO:0000256" key="1">
    <source>
        <dbReference type="SAM" id="MobiDB-lite"/>
    </source>
</evidence>
<evidence type="ECO:0000313" key="3">
    <source>
        <dbReference type="Proteomes" id="UP000681967"/>
    </source>
</evidence>
<feature type="region of interest" description="Disordered" evidence="1">
    <location>
        <begin position="51"/>
        <end position="81"/>
    </location>
</feature>
<feature type="non-terminal residue" evidence="2">
    <location>
        <position position="104"/>
    </location>
</feature>
<comment type="caution">
    <text evidence="2">The sequence shown here is derived from an EMBL/GenBank/DDBJ whole genome shotgun (WGS) entry which is preliminary data.</text>
</comment>
<sequence length="104" mass="11575">MDIEPLRSMILVETAATTTSDVATSPSKTNNIENTTTSDIIPIQESSIETITIDDNSIDDQQERRDIKPTNESGKLNPWDPIRDEINDALERVLNQVDSTENST</sequence>
<reference evidence="2" key="1">
    <citation type="submission" date="2021-02" db="EMBL/GenBank/DDBJ databases">
        <authorList>
            <person name="Nowell W R."/>
        </authorList>
    </citation>
    <scope>NUCLEOTIDE SEQUENCE</scope>
</reference>
<protein>
    <submittedName>
        <fullName evidence="2">Uncharacterized protein</fullName>
    </submittedName>
</protein>